<dbReference type="NCBIfam" id="TIGR01662">
    <property type="entry name" value="HAD-SF-IIIA"/>
    <property type="match status" value="1"/>
</dbReference>
<dbReference type="PIRSF" id="PIRSF004682">
    <property type="entry name" value="GmhB"/>
    <property type="match status" value="1"/>
</dbReference>
<feature type="site" description="Contributes to substrate recognition" evidence="10">
    <location>
        <position position="110"/>
    </location>
</feature>
<feature type="site" description="Stabilizes the phosphoryl group" evidence="10">
    <location>
        <position position="59"/>
    </location>
</feature>
<feature type="binding site" evidence="9">
    <location>
        <begin position="17"/>
        <end position="19"/>
    </location>
    <ligand>
        <name>substrate</name>
    </ligand>
</feature>
<dbReference type="GO" id="GO:0005737">
    <property type="term" value="C:cytoplasm"/>
    <property type="evidence" value="ECO:0007669"/>
    <property type="project" value="UniProtKB-SubCell"/>
</dbReference>
<gene>
    <name evidence="12" type="ORF">PXH66_10930</name>
</gene>
<keyword evidence="2 7" id="KW-0963">Cytoplasm</keyword>
<accession>A0AAF0I412</accession>
<comment type="similarity">
    <text evidence="7">Belongs to the gmhB family.</text>
</comment>
<dbReference type="RefSeq" id="WP_330931515.1">
    <property type="nucleotide sequence ID" value="NZ_CP119075.1"/>
</dbReference>
<dbReference type="InterPro" id="IPR004446">
    <property type="entry name" value="Heptose_bisP_phosphatase"/>
</dbReference>
<evidence type="ECO:0000256" key="9">
    <source>
        <dbReference type="PIRSR" id="PIRSR004682-2"/>
    </source>
</evidence>
<feature type="active site" description="Proton donor" evidence="8">
    <location>
        <position position="19"/>
    </location>
</feature>
<feature type="binding site" evidence="9">
    <location>
        <begin position="25"/>
        <end position="28"/>
    </location>
    <ligand>
        <name>substrate</name>
    </ligand>
</feature>
<feature type="binding site" evidence="11">
    <location>
        <position position="19"/>
    </location>
    <ligand>
        <name>Mg(2+)</name>
        <dbReference type="ChEBI" id="CHEBI:18420"/>
    </ligand>
</feature>
<dbReference type="GO" id="GO:0046872">
    <property type="term" value="F:metal ion binding"/>
    <property type="evidence" value="ECO:0007669"/>
    <property type="project" value="UniProtKB-KW"/>
</dbReference>
<dbReference type="Pfam" id="PF00702">
    <property type="entry name" value="Hydrolase"/>
    <property type="match status" value="1"/>
</dbReference>
<keyword evidence="13" id="KW-1185">Reference proteome</keyword>
<comment type="cofactor">
    <cofactor evidence="11">
        <name>Mg(2+)</name>
        <dbReference type="ChEBI" id="CHEBI:18420"/>
    </cofactor>
</comment>
<feature type="site" description="Contributes to substrate recognition" evidence="10">
    <location>
        <position position="109"/>
    </location>
</feature>
<feature type="binding site" evidence="11">
    <location>
        <position position="136"/>
    </location>
    <ligand>
        <name>Mg(2+)</name>
        <dbReference type="ChEBI" id="CHEBI:18420"/>
    </ligand>
</feature>
<dbReference type="PANTHER" id="PTHR42891:SF1">
    <property type="entry name" value="D-GLYCERO-BETA-D-MANNO-HEPTOSE-1,7-BISPHOSPHATE 7-PHOSPHATASE"/>
    <property type="match status" value="1"/>
</dbReference>
<dbReference type="InterPro" id="IPR006549">
    <property type="entry name" value="HAD-SF_hydro_IIIA"/>
</dbReference>
<evidence type="ECO:0000256" key="10">
    <source>
        <dbReference type="PIRSR" id="PIRSR004682-3"/>
    </source>
</evidence>
<comment type="subcellular location">
    <subcellularLocation>
        <location evidence="1 7">Cytoplasm</location>
    </subcellularLocation>
</comment>
<dbReference type="EMBL" id="CP119075">
    <property type="protein sequence ID" value="WED67362.1"/>
    <property type="molecule type" value="Genomic_DNA"/>
</dbReference>
<feature type="binding site" evidence="9">
    <location>
        <begin position="109"/>
        <end position="110"/>
    </location>
    <ligand>
        <name>substrate</name>
    </ligand>
</feature>
<dbReference type="InterPro" id="IPR023214">
    <property type="entry name" value="HAD_sf"/>
</dbReference>
<evidence type="ECO:0000256" key="6">
    <source>
        <dbReference type="ARBA" id="ARBA00031828"/>
    </source>
</evidence>
<feature type="binding site" evidence="9">
    <location>
        <position position="136"/>
    </location>
    <ligand>
        <name>substrate</name>
    </ligand>
</feature>
<evidence type="ECO:0000256" key="4">
    <source>
        <dbReference type="ARBA" id="ARBA00022801"/>
    </source>
</evidence>
<sequence length="182" mass="19974">MSTNLNRAEPGKAIFLDRDGTIITDVGYLSDPCKVELLPGASEALKALRINGFRLFLFTNQSGVGRGFFPLETVEICNQRMEKLLDLPDPVFDGVCIAPEAPNQPVVYRKPSPRYIIETVINQQLDKTQCWMVGDKRSDVEAGLLAGINAARIGDSNLTGLPKEVLHFQTLNAFALRIIAGT</sequence>
<dbReference type="AlphaFoldDB" id="A0AAF0I412"/>
<organism evidence="12 13">
    <name type="scientific">Synoicihabitans lomoniglobus</name>
    <dbReference type="NCBI Taxonomy" id="2909285"/>
    <lineage>
        <taxon>Bacteria</taxon>
        <taxon>Pseudomonadati</taxon>
        <taxon>Verrucomicrobiota</taxon>
        <taxon>Opitutia</taxon>
        <taxon>Opitutales</taxon>
        <taxon>Opitutaceae</taxon>
        <taxon>Synoicihabitans</taxon>
    </lineage>
</organism>
<dbReference type="Proteomes" id="UP001218638">
    <property type="component" value="Chromosome"/>
</dbReference>
<proteinExistence type="inferred from homology"/>
<keyword evidence="11" id="KW-0460">Magnesium</keyword>
<dbReference type="EC" id="3.1.3.-" evidence="7"/>
<feature type="binding site" evidence="11">
    <location>
        <position position="135"/>
    </location>
    <ligand>
        <name>Mg(2+)</name>
        <dbReference type="ChEBI" id="CHEBI:18420"/>
    </ligand>
</feature>
<evidence type="ECO:0000256" key="2">
    <source>
        <dbReference type="ARBA" id="ARBA00022490"/>
    </source>
</evidence>
<evidence type="ECO:0000256" key="8">
    <source>
        <dbReference type="PIRSR" id="PIRSR004682-1"/>
    </source>
</evidence>
<evidence type="ECO:0000313" key="12">
    <source>
        <dbReference type="EMBL" id="WED67362.1"/>
    </source>
</evidence>
<keyword evidence="3 11" id="KW-0479">Metal-binding</keyword>
<feature type="binding site" evidence="9">
    <location>
        <begin position="59"/>
        <end position="62"/>
    </location>
    <ligand>
        <name>substrate</name>
    </ligand>
</feature>
<dbReference type="InterPro" id="IPR036412">
    <property type="entry name" value="HAD-like_sf"/>
</dbReference>
<dbReference type="PANTHER" id="PTHR42891">
    <property type="entry name" value="D-GLYCERO-BETA-D-MANNO-HEPTOSE-1,7-BISPHOSPHATE 7-PHOSPHATASE"/>
    <property type="match status" value="1"/>
</dbReference>
<dbReference type="GO" id="GO:0016791">
    <property type="term" value="F:phosphatase activity"/>
    <property type="evidence" value="ECO:0007669"/>
    <property type="project" value="InterPro"/>
</dbReference>
<evidence type="ECO:0000256" key="5">
    <source>
        <dbReference type="ARBA" id="ARBA00023277"/>
    </source>
</evidence>
<evidence type="ECO:0000256" key="3">
    <source>
        <dbReference type="ARBA" id="ARBA00022723"/>
    </source>
</evidence>
<dbReference type="SUPFAM" id="SSF56784">
    <property type="entry name" value="HAD-like"/>
    <property type="match status" value="1"/>
</dbReference>
<keyword evidence="4 7" id="KW-0378">Hydrolase</keyword>
<dbReference type="InterPro" id="IPR006543">
    <property type="entry name" value="Histidinol-phos"/>
</dbReference>
<feature type="binding site" evidence="11">
    <location>
        <position position="17"/>
    </location>
    <ligand>
        <name>Mg(2+)</name>
        <dbReference type="ChEBI" id="CHEBI:18420"/>
    </ligand>
</feature>
<feature type="active site" description="Nucleophile" evidence="8">
    <location>
        <position position="17"/>
    </location>
</feature>
<dbReference type="NCBIfam" id="TIGR01656">
    <property type="entry name" value="Histidinol-ppas"/>
    <property type="match status" value="1"/>
</dbReference>
<keyword evidence="5 7" id="KW-0119">Carbohydrate metabolism</keyword>
<reference evidence="12" key="1">
    <citation type="submission" date="2023-03" db="EMBL/GenBank/DDBJ databases">
        <title>Lomoglobus Profundus gen. nov., sp. nov., a novel member of the phylum Verrucomicrobia, isolated from deep-marine sediment of South China Sea.</title>
        <authorList>
            <person name="Ahmad T."/>
            <person name="Ishaq S.E."/>
            <person name="Wang F."/>
        </authorList>
    </citation>
    <scope>NUCLEOTIDE SEQUENCE</scope>
    <source>
        <strain evidence="12">LMO-M01</strain>
    </source>
</reference>
<evidence type="ECO:0000256" key="1">
    <source>
        <dbReference type="ARBA" id="ARBA00004496"/>
    </source>
</evidence>
<protein>
    <recommendedName>
        <fullName evidence="6 7">D,D-heptose 1,7-bisphosphate phosphatase</fullName>
        <ecNumber evidence="7">3.1.3.-</ecNumber>
    </recommendedName>
</protein>
<evidence type="ECO:0000256" key="11">
    <source>
        <dbReference type="PIRSR" id="PIRSR004682-4"/>
    </source>
</evidence>
<name>A0AAF0I412_9BACT</name>
<dbReference type="Gene3D" id="3.40.50.1000">
    <property type="entry name" value="HAD superfamily/HAD-like"/>
    <property type="match status" value="1"/>
</dbReference>
<dbReference type="GO" id="GO:0005975">
    <property type="term" value="P:carbohydrate metabolic process"/>
    <property type="evidence" value="ECO:0007669"/>
    <property type="project" value="InterPro"/>
</dbReference>
<evidence type="ECO:0000313" key="13">
    <source>
        <dbReference type="Proteomes" id="UP001218638"/>
    </source>
</evidence>
<dbReference type="KEGG" id="slom:PXH66_10930"/>
<evidence type="ECO:0000256" key="7">
    <source>
        <dbReference type="PIRNR" id="PIRNR004682"/>
    </source>
</evidence>